<evidence type="ECO:0000256" key="6">
    <source>
        <dbReference type="ARBA" id="ARBA00023239"/>
    </source>
</evidence>
<comment type="pathway">
    <text evidence="2">Carbohydrate acid metabolism; 2-dehydro-3-deoxy-D-gluconate degradation; D-glyceraldehyde 3-phosphate and pyruvate from 2-dehydro-3-deoxy-D-gluconate: step 2/2.</text>
</comment>
<evidence type="ECO:0000313" key="10">
    <source>
        <dbReference type="Proteomes" id="UP000008957"/>
    </source>
</evidence>
<keyword evidence="8" id="KW-0119">Carbohydrate metabolism</keyword>
<evidence type="ECO:0000313" key="9">
    <source>
        <dbReference type="EMBL" id="CBL28253.1"/>
    </source>
</evidence>
<dbReference type="PROSITE" id="PS00160">
    <property type="entry name" value="ALDOLASE_KDPG_KHG_2"/>
    <property type="match status" value="1"/>
</dbReference>
<dbReference type="NCBIfam" id="TIGR01182">
    <property type="entry name" value="eda"/>
    <property type="match status" value="1"/>
</dbReference>
<dbReference type="InterPro" id="IPR013785">
    <property type="entry name" value="Aldolase_TIM"/>
</dbReference>
<accession>A0AB94IWW4</accession>
<dbReference type="InterPro" id="IPR000887">
    <property type="entry name" value="Aldlse_KDPG_KHG"/>
</dbReference>
<evidence type="ECO:0000256" key="1">
    <source>
        <dbReference type="ARBA" id="ARBA00000654"/>
    </source>
</evidence>
<reference evidence="10" key="1">
    <citation type="submission" date="2010-03" db="EMBL/GenBank/DDBJ databases">
        <title>The genome sequence of Synergistetes sp. SGP1.</title>
        <authorList>
            <consortium name="metaHIT consortium -- http://www.metahit.eu/"/>
            <person name="Pajon A."/>
            <person name="Turner K."/>
            <person name="Parkhill J."/>
            <person name="Wade W."/>
            <person name="Vartoukian S."/>
        </authorList>
    </citation>
    <scope>NUCLEOTIDE SEQUENCE [LARGE SCALE GENOMIC DNA]</scope>
    <source>
        <strain evidence="10">SGP1</strain>
    </source>
</reference>
<evidence type="ECO:0000256" key="7">
    <source>
        <dbReference type="ARBA" id="ARBA00023270"/>
    </source>
</evidence>
<dbReference type="Proteomes" id="UP000008957">
    <property type="component" value="Chromosome"/>
</dbReference>
<organism evidence="9 10">
    <name type="scientific">Fretibacterium fastidiosum</name>
    <dbReference type="NCBI Taxonomy" id="651822"/>
    <lineage>
        <taxon>Bacteria</taxon>
        <taxon>Thermotogati</taxon>
        <taxon>Synergistota</taxon>
        <taxon>Synergistia</taxon>
        <taxon>Synergistales</taxon>
        <taxon>Aminobacteriaceae</taxon>
        <taxon>Fretibacterium</taxon>
    </lineage>
</organism>
<evidence type="ECO:0000256" key="2">
    <source>
        <dbReference type="ARBA" id="ARBA00004736"/>
    </source>
</evidence>
<dbReference type="InterPro" id="IPR031337">
    <property type="entry name" value="KDPG/KHG_AS_1"/>
</dbReference>
<dbReference type="RefSeq" id="WP_015556400.1">
    <property type="nucleotide sequence ID" value="NC_021038.1"/>
</dbReference>
<dbReference type="NCBIfam" id="NF004325">
    <property type="entry name" value="PRK05718.1"/>
    <property type="match status" value="1"/>
</dbReference>
<keyword evidence="6 9" id="KW-0456">Lyase</keyword>
<dbReference type="KEGG" id="sbr:SY1_10350"/>
<keyword evidence="7" id="KW-0704">Schiff base</keyword>
<evidence type="ECO:0000256" key="3">
    <source>
        <dbReference type="ARBA" id="ARBA00006906"/>
    </source>
</evidence>
<proteinExistence type="inferred from homology"/>
<comment type="similarity">
    <text evidence="3">Belongs to the KHG/KDPG aldolase family.</text>
</comment>
<dbReference type="AlphaFoldDB" id="A0AB94IWW4"/>
<protein>
    <recommendedName>
        <fullName evidence="5">2-dehydro-3-deoxy-phosphogluconate aldolase</fullName>
        <ecNumber evidence="5">4.1.2.14</ecNumber>
    </recommendedName>
</protein>
<evidence type="ECO:0000256" key="5">
    <source>
        <dbReference type="ARBA" id="ARBA00013063"/>
    </source>
</evidence>
<keyword evidence="10" id="KW-1185">Reference proteome</keyword>
<evidence type="ECO:0000256" key="8">
    <source>
        <dbReference type="ARBA" id="ARBA00023277"/>
    </source>
</evidence>
<dbReference type="PROSITE" id="PS00159">
    <property type="entry name" value="ALDOLASE_KDPG_KHG_1"/>
    <property type="match status" value="1"/>
</dbReference>
<evidence type="ECO:0000256" key="4">
    <source>
        <dbReference type="ARBA" id="ARBA00011233"/>
    </source>
</evidence>
<reference evidence="9 10" key="2">
    <citation type="submission" date="2010-03" db="EMBL/GenBank/DDBJ databases">
        <authorList>
            <person name="Pajon A."/>
        </authorList>
    </citation>
    <scope>NUCLEOTIDE SEQUENCE [LARGE SCALE GENOMIC DNA]</scope>
    <source>
        <strain evidence="9 10">SGP1</strain>
    </source>
</reference>
<dbReference type="SUPFAM" id="SSF51569">
    <property type="entry name" value="Aldolase"/>
    <property type="match status" value="1"/>
</dbReference>
<gene>
    <name evidence="9" type="ORF">SY1_10350</name>
</gene>
<name>A0AB94IWW4_9BACT</name>
<dbReference type="Gene3D" id="3.20.20.70">
    <property type="entry name" value="Aldolase class I"/>
    <property type="match status" value="1"/>
</dbReference>
<sequence length="320" mass="34340">MIDVIKKIRDIGIVPVVKLDSSEQAVPLGKALIAGGIPIVEVTFRTDAAEESIKKLVAELPEIMVGAGTVTTIDQAKRAWAAGAKFMVSPGFNPNVVRWCIENNIPITPGVNSPSQIEQGIESGLSVLKFFPAEQSGGVNTLKAFAGPYGSVMYIPTGGVNLKNMCSYLAFKNVLAVGGSWMVKPDTIAAGKYDEITKLCREAVITGLGFELRHVGINDPDEDAARRDAARMEELFSFTSKPGNSSIFAGVGFEFMKSPYLGKNGHIAIATYSVDRAVAWLANLGVKTRPDTEKRDSMGSLTVAYLDEEIGGFAVHLVRR</sequence>
<comment type="catalytic activity">
    <reaction evidence="1">
        <text>2-dehydro-3-deoxy-6-phospho-D-gluconate = D-glyceraldehyde 3-phosphate + pyruvate</text>
        <dbReference type="Rhea" id="RHEA:17089"/>
        <dbReference type="ChEBI" id="CHEBI:15361"/>
        <dbReference type="ChEBI" id="CHEBI:57569"/>
        <dbReference type="ChEBI" id="CHEBI:59776"/>
        <dbReference type="EC" id="4.1.2.14"/>
    </reaction>
</comment>
<dbReference type="EMBL" id="FP929056">
    <property type="protein sequence ID" value="CBL28253.1"/>
    <property type="molecule type" value="Genomic_DNA"/>
</dbReference>
<dbReference type="CDD" id="cd00452">
    <property type="entry name" value="KDPG_aldolase"/>
    <property type="match status" value="1"/>
</dbReference>
<dbReference type="PANTHER" id="PTHR30246">
    <property type="entry name" value="2-KETO-3-DEOXY-6-PHOSPHOGLUCONATE ALDOLASE"/>
    <property type="match status" value="1"/>
</dbReference>
<dbReference type="GO" id="GO:0008675">
    <property type="term" value="F:2-dehydro-3-deoxy-phosphogluconate aldolase activity"/>
    <property type="evidence" value="ECO:0007669"/>
    <property type="project" value="UniProtKB-EC"/>
</dbReference>
<comment type="subunit">
    <text evidence="4">Homotrimer.</text>
</comment>
<dbReference type="InterPro" id="IPR031338">
    <property type="entry name" value="KDPG/KHG_AS_2"/>
</dbReference>
<dbReference type="Pfam" id="PF01081">
    <property type="entry name" value="Aldolase"/>
    <property type="match status" value="1"/>
</dbReference>
<dbReference type="PANTHER" id="PTHR30246:SF1">
    <property type="entry name" value="2-DEHYDRO-3-DEOXY-6-PHOSPHOGALACTONATE ALDOLASE-RELATED"/>
    <property type="match status" value="1"/>
</dbReference>
<dbReference type="EC" id="4.1.2.14" evidence="5"/>